<gene>
    <name evidence="1" type="ORF">NM688_g6204</name>
</gene>
<evidence type="ECO:0000313" key="1">
    <source>
        <dbReference type="EMBL" id="KAJ3540607.1"/>
    </source>
</evidence>
<sequence>MPSTTARHVRSKPPPRRSGSDRHTGAAFDRRKLTEEEHAKLAELMSEKYGWNGKPHPFQLAGTAAQLEGIDTVIQAPTGAGKTAVVAGPHVWPACAGMVTLLSVPIIALGEEFVKTFDTEFGLKAVAINSKNGSLSPQVAKDILAGKYSVVIASPEMLQSRSFVNRILRNSSFTRRVISLVVDEAHCVSHWGASFRKKYGTLGVVRAFLPRGTPVIALTATLTARVRRDIQAKLYFKKSTSQYINVGNDRPNVSIVVRACEHPLNTYADLNFVLPTRISDPKDIPKTYIYVDNIATGNEIIDHMTELLAKRTGSPTDVQQGWIRPFNSNLSHEYRQEAMDRFRDGTIRILVCTDAAGMGCNMPDVDLVVQWKLPATFSTFIQRAGRAARGRNRHGLAVLLVERSAFSVNLGEGQKRSSRARTKAQRFTATAYKAADEAASNPRVDRKKAQARKQYAEAHGVNRGGLKHLDSVPTGAQPPLDLNAEDEGLLSFVQSTLCRRAIWAEAFDNDPKSLKGMPAVPCCDVCDHSLFDQARPGVLKARASTETPPTKGMPDFAVQKLLRKWRETIFSRDLADTALAPSAVLSDELIEAISCFGPIPVAKLRSAVEPKWAWWSTYGKELVTHLATLPLQFKARPRKSRHAEPQENGAPASTNYKWKEPIVSAPAEAMNDVPPHGDIQFVYAEGRTEENMYDVTLTVRDERGVVIETESGTHVAGASTAVKRKKPATRRRTKRARNDPQDCSTALNIPSAEASVQLNPSSGTSSSELVLLPAHGGSYTSTQSAPLARTYPYDASGSLAHVYRRPQARSPYPYMPPSSSSSSTTTQGPPPQPVYFAAPTYPQGWTHSPYQHVEAGQSSTLGNPQVEQ</sequence>
<accession>A0ACC1SIQ3</accession>
<dbReference type="EMBL" id="JANHOG010001242">
    <property type="protein sequence ID" value="KAJ3540607.1"/>
    <property type="molecule type" value="Genomic_DNA"/>
</dbReference>
<comment type="caution">
    <text evidence="1">The sequence shown here is derived from an EMBL/GenBank/DDBJ whole genome shotgun (WGS) entry which is preliminary data.</text>
</comment>
<dbReference type="Proteomes" id="UP001148662">
    <property type="component" value="Unassembled WGS sequence"/>
</dbReference>
<protein>
    <submittedName>
        <fullName evidence="1">Uncharacterized protein</fullName>
    </submittedName>
</protein>
<reference evidence="1" key="1">
    <citation type="submission" date="2022-07" db="EMBL/GenBank/DDBJ databases">
        <title>Genome Sequence of Phlebia brevispora.</title>
        <authorList>
            <person name="Buettner E."/>
        </authorList>
    </citation>
    <scope>NUCLEOTIDE SEQUENCE</scope>
    <source>
        <strain evidence="1">MPL23</strain>
    </source>
</reference>
<name>A0ACC1SIQ3_9APHY</name>
<evidence type="ECO:0000313" key="2">
    <source>
        <dbReference type="Proteomes" id="UP001148662"/>
    </source>
</evidence>
<keyword evidence="2" id="KW-1185">Reference proteome</keyword>
<proteinExistence type="predicted"/>
<organism evidence="1 2">
    <name type="scientific">Phlebia brevispora</name>
    <dbReference type="NCBI Taxonomy" id="194682"/>
    <lineage>
        <taxon>Eukaryota</taxon>
        <taxon>Fungi</taxon>
        <taxon>Dikarya</taxon>
        <taxon>Basidiomycota</taxon>
        <taxon>Agaricomycotina</taxon>
        <taxon>Agaricomycetes</taxon>
        <taxon>Polyporales</taxon>
        <taxon>Meruliaceae</taxon>
        <taxon>Phlebia</taxon>
    </lineage>
</organism>